<dbReference type="Proteomes" id="UP000320176">
    <property type="component" value="Unassembled WGS sequence"/>
</dbReference>
<gene>
    <name evidence="1" type="ORF">Pla52n_33530</name>
</gene>
<comment type="caution">
    <text evidence="1">The sequence shown here is derived from an EMBL/GenBank/DDBJ whole genome shotgun (WGS) entry which is preliminary data.</text>
</comment>
<dbReference type="OrthoDB" id="291485at2"/>
<proteinExistence type="predicted"/>
<organism evidence="1 2">
    <name type="scientific">Stieleria varia</name>
    <dbReference type="NCBI Taxonomy" id="2528005"/>
    <lineage>
        <taxon>Bacteria</taxon>
        <taxon>Pseudomonadati</taxon>
        <taxon>Planctomycetota</taxon>
        <taxon>Planctomycetia</taxon>
        <taxon>Pirellulales</taxon>
        <taxon>Pirellulaceae</taxon>
        <taxon>Stieleria</taxon>
    </lineage>
</organism>
<dbReference type="EMBL" id="SJPN01000004">
    <property type="protein sequence ID" value="TWU02303.1"/>
    <property type="molecule type" value="Genomic_DNA"/>
</dbReference>
<sequence>MNRWLWIGSLAGLLLCSTGCLRHNTRGGCSSCGTPACSTGGCQTGSCGSGSCGGDCNSGSCGGAGGGLLGKLRGNACGCNGGCRTGCVPGPMGWQQGGLDYSSHLNPGMCGHQAQSSMNSVPFQAGPPTGQVAYPYYTVRGPRDFFVDNPPTIGR</sequence>
<reference evidence="1 2" key="1">
    <citation type="submission" date="2019-02" db="EMBL/GenBank/DDBJ databases">
        <title>Deep-cultivation of Planctomycetes and their phenomic and genomic characterization uncovers novel biology.</title>
        <authorList>
            <person name="Wiegand S."/>
            <person name="Jogler M."/>
            <person name="Boedeker C."/>
            <person name="Pinto D."/>
            <person name="Vollmers J."/>
            <person name="Rivas-Marin E."/>
            <person name="Kohn T."/>
            <person name="Peeters S.H."/>
            <person name="Heuer A."/>
            <person name="Rast P."/>
            <person name="Oberbeckmann S."/>
            <person name="Bunk B."/>
            <person name="Jeske O."/>
            <person name="Meyerdierks A."/>
            <person name="Storesund J.E."/>
            <person name="Kallscheuer N."/>
            <person name="Luecker S."/>
            <person name="Lage O.M."/>
            <person name="Pohl T."/>
            <person name="Merkel B.J."/>
            <person name="Hornburger P."/>
            <person name="Mueller R.-W."/>
            <person name="Bruemmer F."/>
            <person name="Labrenz M."/>
            <person name="Spormann A.M."/>
            <person name="Op Den Camp H."/>
            <person name="Overmann J."/>
            <person name="Amann R."/>
            <person name="Jetten M.S.M."/>
            <person name="Mascher T."/>
            <person name="Medema M.H."/>
            <person name="Devos D.P."/>
            <person name="Kaster A.-K."/>
            <person name="Ovreas L."/>
            <person name="Rohde M."/>
            <person name="Galperin M.Y."/>
            <person name="Jogler C."/>
        </authorList>
    </citation>
    <scope>NUCLEOTIDE SEQUENCE [LARGE SCALE GENOMIC DNA]</scope>
    <source>
        <strain evidence="1 2">Pla52n</strain>
    </source>
</reference>
<name>A0A5C6AQH9_9BACT</name>
<accession>A0A5C6AQH9</accession>
<evidence type="ECO:0000313" key="2">
    <source>
        <dbReference type="Proteomes" id="UP000320176"/>
    </source>
</evidence>
<protein>
    <submittedName>
        <fullName evidence="1">Uncharacterized protein</fullName>
    </submittedName>
</protein>
<keyword evidence="2" id="KW-1185">Reference proteome</keyword>
<evidence type="ECO:0000313" key="1">
    <source>
        <dbReference type="EMBL" id="TWU02303.1"/>
    </source>
</evidence>
<dbReference type="AlphaFoldDB" id="A0A5C6AQH9"/>
<dbReference type="RefSeq" id="WP_146520660.1">
    <property type="nucleotide sequence ID" value="NZ_CP151726.1"/>
</dbReference>